<reference evidence="3" key="1">
    <citation type="submission" date="2025-08" db="UniProtKB">
        <authorList>
            <consortium name="RefSeq"/>
        </authorList>
    </citation>
    <scope>IDENTIFICATION</scope>
    <source>
        <tissue evidence="3">Gonads</tissue>
    </source>
</reference>
<feature type="region of interest" description="Disordered" evidence="1">
    <location>
        <begin position="1"/>
        <end position="37"/>
    </location>
</feature>
<dbReference type="PANTHER" id="PTHR31751:SF7">
    <property type="entry name" value="THAP-TYPE DOMAIN-CONTAINING PROTEIN"/>
    <property type="match status" value="1"/>
</dbReference>
<evidence type="ECO:0000313" key="3">
    <source>
        <dbReference type="RefSeq" id="XP_013383831.1"/>
    </source>
</evidence>
<keyword evidence="2" id="KW-1185">Reference proteome</keyword>
<dbReference type="RefSeq" id="XP_013383831.1">
    <property type="nucleotide sequence ID" value="XM_013528377.1"/>
</dbReference>
<gene>
    <name evidence="3" type="primary">LOC106154126</name>
</gene>
<feature type="region of interest" description="Disordered" evidence="1">
    <location>
        <begin position="72"/>
        <end position="125"/>
    </location>
</feature>
<proteinExistence type="predicted"/>
<accession>A0A1S3HEA1</accession>
<dbReference type="PANTHER" id="PTHR31751">
    <property type="entry name" value="SI:CH211-108C17.2-RELATED-RELATED"/>
    <property type="match status" value="1"/>
</dbReference>
<feature type="compositionally biased region" description="Basic residues" evidence="1">
    <location>
        <begin position="9"/>
        <end position="26"/>
    </location>
</feature>
<dbReference type="InParanoid" id="A0A1S3HEA1"/>
<evidence type="ECO:0000313" key="2">
    <source>
        <dbReference type="Proteomes" id="UP000085678"/>
    </source>
</evidence>
<dbReference type="OrthoDB" id="10021186at2759"/>
<dbReference type="KEGG" id="lak:106154126"/>
<organism evidence="2 3">
    <name type="scientific">Lingula anatina</name>
    <name type="common">Brachiopod</name>
    <name type="synonym">Lingula unguis</name>
    <dbReference type="NCBI Taxonomy" id="7574"/>
    <lineage>
        <taxon>Eukaryota</taxon>
        <taxon>Metazoa</taxon>
        <taxon>Spiralia</taxon>
        <taxon>Lophotrochozoa</taxon>
        <taxon>Brachiopoda</taxon>
        <taxon>Linguliformea</taxon>
        <taxon>Lingulata</taxon>
        <taxon>Lingulida</taxon>
        <taxon>Linguloidea</taxon>
        <taxon>Lingulidae</taxon>
        <taxon>Lingula</taxon>
    </lineage>
</organism>
<evidence type="ECO:0000256" key="1">
    <source>
        <dbReference type="SAM" id="MobiDB-lite"/>
    </source>
</evidence>
<feature type="compositionally biased region" description="Low complexity" evidence="1">
    <location>
        <begin position="72"/>
        <end position="86"/>
    </location>
</feature>
<name>A0A1S3HEA1_LINAN</name>
<dbReference type="Proteomes" id="UP000085678">
    <property type="component" value="Unplaced"/>
</dbReference>
<dbReference type="AlphaFoldDB" id="A0A1S3HEA1"/>
<dbReference type="GeneID" id="106154126"/>
<sequence length="703" mass="79756">MEGTPTTRGLKRGRKKLPTPVKKERKREREKQRTLISLGSQSTRWTELKNELKLTHERLAKILLDRYYAQRTSTSMPTSTPTASSKPLPPIQLSDIESKSESDAPMSGVESAGSGPEAAARESKVSMFDPNDMSVNLTYEEIEDEYNEDNDDDTYPNYKADISFQHNNIEEVMKLPTVTGDDDILPGDEEVEIGPIPDGSKLFSKVTSAEEIVGQSCFLTYESSIRLLLEELLPPCPCSKKYVVSFQKSGTGTYVKWSCPDGHGGGQWCSQPKLNLGMLAGDFFWSTSLLFSGNNYRKVRFMSQWMNSGFVSEKTYYAIQRDYGIPAVEHHFRQMQDEILASCQNKEVIIAGDGRMDSPGHSAQYCTYVVTNYETGDVLDIQVVEKKETQLNSNAMEKEGLLRSLRFLRERGINVVEIVTDAHVSIAAHIRKNEPGMKHSWDVWHGTKNLAKKIIAAGQKKATRDIIPWSKDLCTHFWECARTCEGSHGKFLSKWRGAMHHVQNEHEWLSGDGFGTAKCEHNPLPPDEERMKKWLEPSSQGLAALGQILLNKRFQKDIGHYVNNRHTGHIESINSHILMYCSKRNSYKPPGYRARNYLAVMDYQNHKDRGAAVDLESGEIRYTKCYSKHAKSWIVKPQAIRKTYDYIHILQTLAFDMRMTSARPLAARVLLEPWDPRNLGPNTAPVPAPPKDVLVRDRKSRFK</sequence>
<protein>
    <submittedName>
        <fullName evidence="3">Uncharacterized protein LOC106154126</fullName>
    </submittedName>
</protein>
<feature type="region of interest" description="Disordered" evidence="1">
    <location>
        <begin position="680"/>
        <end position="703"/>
    </location>
</feature>